<reference evidence="5 6" key="1">
    <citation type="journal article" date="2018" name="Science">
        <title>The opium poppy genome and morphinan production.</title>
        <authorList>
            <person name="Guo L."/>
            <person name="Winzer T."/>
            <person name="Yang X."/>
            <person name="Li Y."/>
            <person name="Ning Z."/>
            <person name="He Z."/>
            <person name="Teodor R."/>
            <person name="Lu Y."/>
            <person name="Bowser T.A."/>
            <person name="Graham I.A."/>
            <person name="Ye K."/>
        </authorList>
    </citation>
    <scope>NUCLEOTIDE SEQUENCE [LARGE SCALE GENOMIC DNA]</scope>
    <source>
        <strain evidence="6">cv. HN1</strain>
        <tissue evidence="5">Leaves</tissue>
    </source>
</reference>
<evidence type="ECO:0000313" key="5">
    <source>
        <dbReference type="EMBL" id="RZC70048.1"/>
    </source>
</evidence>
<dbReference type="PANTHER" id="PTHR13068">
    <property type="entry name" value="CGI-12 PROTEIN-RELATED"/>
    <property type="match status" value="1"/>
</dbReference>
<dbReference type="InterPro" id="IPR038538">
    <property type="entry name" value="MTERF_sf"/>
</dbReference>
<dbReference type="EMBL" id="CM010721">
    <property type="protein sequence ID" value="RZC70048.1"/>
    <property type="molecule type" value="Genomic_DNA"/>
</dbReference>
<dbReference type="GO" id="GO:0003676">
    <property type="term" value="F:nucleic acid binding"/>
    <property type="evidence" value="ECO:0007669"/>
    <property type="project" value="InterPro"/>
</dbReference>
<dbReference type="Gene3D" id="1.25.70.10">
    <property type="entry name" value="Transcription termination factor 3, mitochondrial"/>
    <property type="match status" value="1"/>
</dbReference>
<protein>
    <submittedName>
        <fullName evidence="5">Uncharacterized protein</fullName>
    </submittedName>
</protein>
<evidence type="ECO:0000256" key="3">
    <source>
        <dbReference type="ARBA" id="ARBA00022946"/>
    </source>
</evidence>
<dbReference type="Proteomes" id="UP000316621">
    <property type="component" value="Chromosome 7"/>
</dbReference>
<evidence type="ECO:0000256" key="1">
    <source>
        <dbReference type="ARBA" id="ARBA00007692"/>
    </source>
</evidence>
<name>A0A4Y7KDF4_PAPSO</name>
<accession>A0A4Y7KDF4</accession>
<dbReference type="AlphaFoldDB" id="A0A4Y7KDF4"/>
<feature type="compositionally biased region" description="Polar residues" evidence="4">
    <location>
        <begin position="1"/>
        <end position="11"/>
    </location>
</feature>
<dbReference type="Gramene" id="RZC70048">
    <property type="protein sequence ID" value="RZC70048"/>
    <property type="gene ID" value="C5167_033172"/>
</dbReference>
<evidence type="ECO:0000313" key="6">
    <source>
        <dbReference type="Proteomes" id="UP000316621"/>
    </source>
</evidence>
<organism evidence="5 6">
    <name type="scientific">Papaver somniferum</name>
    <name type="common">Opium poppy</name>
    <dbReference type="NCBI Taxonomy" id="3469"/>
    <lineage>
        <taxon>Eukaryota</taxon>
        <taxon>Viridiplantae</taxon>
        <taxon>Streptophyta</taxon>
        <taxon>Embryophyta</taxon>
        <taxon>Tracheophyta</taxon>
        <taxon>Spermatophyta</taxon>
        <taxon>Magnoliopsida</taxon>
        <taxon>Ranunculales</taxon>
        <taxon>Papaveraceae</taxon>
        <taxon>Papaveroideae</taxon>
        <taxon>Papaver</taxon>
    </lineage>
</organism>
<keyword evidence="3" id="KW-0809">Transit peptide</keyword>
<dbReference type="OMA" id="CPWILER"/>
<dbReference type="InterPro" id="IPR003690">
    <property type="entry name" value="MTERF"/>
</dbReference>
<dbReference type="FunFam" id="1.25.70.10:FF:000001">
    <property type="entry name" value="Mitochondrial transcription termination factor-like"/>
    <property type="match status" value="1"/>
</dbReference>
<dbReference type="Pfam" id="PF02536">
    <property type="entry name" value="mTERF"/>
    <property type="match status" value="2"/>
</dbReference>
<dbReference type="PANTHER" id="PTHR13068:SF166">
    <property type="entry name" value="TRANSCRIPTION TERMINATION FACTOR MTERF15, MITOCHONDRIAL-LIKE"/>
    <property type="match status" value="1"/>
</dbReference>
<keyword evidence="6" id="KW-1185">Reference proteome</keyword>
<keyword evidence="2" id="KW-0805">Transcription regulation</keyword>
<gene>
    <name evidence="5" type="ORF">C5167_033172</name>
</gene>
<keyword evidence="2" id="KW-0804">Transcription</keyword>
<comment type="similarity">
    <text evidence="1">Belongs to the mTERF family.</text>
</comment>
<proteinExistence type="inferred from homology"/>
<dbReference type="GO" id="GO:0006353">
    <property type="term" value="P:DNA-templated transcription termination"/>
    <property type="evidence" value="ECO:0007669"/>
    <property type="project" value="UniProtKB-KW"/>
</dbReference>
<feature type="region of interest" description="Disordered" evidence="4">
    <location>
        <begin position="1"/>
        <end position="40"/>
    </location>
</feature>
<sequence>MESTDVAGTTAETDRNGEEWSDDEECLSAGGEETAGEQRQIDGDIAVQTAAPAEDVVVQRQTTAARYITSSSRDCSQNHSSSSSFVVSYLINSCGLAENEAISASKKVHFMTTSKPDSVVSLLESYGFTKRYMCKLITKRPSLLSSDPEVHLKPKFDFLKSKGICGVELAKFISADPCILNHSLETQLIPRFDNLRSLFHTDQVLIANIKRYPILLRKHLNETIMLNIELLKNLGVSEHNICRFLVFQYATMSFPSHGFMEIVQQVKRMEFDPSQIMFLLAIHVLTGSTSTWETKMNMFRGLGWSEDKILNAFKKHPQCMITSKKKVLAINDFLVNHMGYTSSIIAACPSIFCYSLEKRIKPRCSVYRILISNNLI</sequence>
<evidence type="ECO:0000256" key="2">
    <source>
        <dbReference type="ARBA" id="ARBA00022472"/>
    </source>
</evidence>
<keyword evidence="2" id="KW-0806">Transcription termination</keyword>
<dbReference type="SMART" id="SM00733">
    <property type="entry name" value="Mterf"/>
    <property type="match status" value="6"/>
</dbReference>
<evidence type="ECO:0000256" key="4">
    <source>
        <dbReference type="SAM" id="MobiDB-lite"/>
    </source>
</evidence>